<protein>
    <recommendedName>
        <fullName evidence="4">Transposase IS30-like HTH domain-containing protein</fullName>
    </recommendedName>
</protein>
<evidence type="ECO:0008006" key="4">
    <source>
        <dbReference type="Google" id="ProtNLM"/>
    </source>
</evidence>
<organism evidence="2 3">
    <name type="scientific">Amylocarpus encephaloides</name>
    <dbReference type="NCBI Taxonomy" id="45428"/>
    <lineage>
        <taxon>Eukaryota</taxon>
        <taxon>Fungi</taxon>
        <taxon>Dikarya</taxon>
        <taxon>Ascomycota</taxon>
        <taxon>Pezizomycotina</taxon>
        <taxon>Leotiomycetes</taxon>
        <taxon>Helotiales</taxon>
        <taxon>Helotiales incertae sedis</taxon>
        <taxon>Amylocarpus</taxon>
    </lineage>
</organism>
<evidence type="ECO:0000256" key="1">
    <source>
        <dbReference type="SAM" id="MobiDB-lite"/>
    </source>
</evidence>
<dbReference type="AlphaFoldDB" id="A0A9P8C473"/>
<dbReference type="Proteomes" id="UP000824998">
    <property type="component" value="Unassembled WGS sequence"/>
</dbReference>
<comment type="caution">
    <text evidence="2">The sequence shown here is derived from an EMBL/GenBank/DDBJ whole genome shotgun (WGS) entry which is preliminary data.</text>
</comment>
<feature type="region of interest" description="Disordered" evidence="1">
    <location>
        <begin position="64"/>
        <end position="84"/>
    </location>
</feature>
<evidence type="ECO:0000313" key="3">
    <source>
        <dbReference type="Proteomes" id="UP000824998"/>
    </source>
</evidence>
<accession>A0A9P8C473</accession>
<sequence length="106" mass="11798">MPPQPTPLRAISGNQLPGCELSPYIRGQVIGQRECGQSPTEIARGINLSVSSVKYTLAQAPLRHEGKSIPRAPRKKSYTDTDERHLLRHVRANPKDTYKQALRRAA</sequence>
<dbReference type="OrthoDB" id="3548492at2759"/>
<evidence type="ECO:0000313" key="2">
    <source>
        <dbReference type="EMBL" id="KAG9232875.1"/>
    </source>
</evidence>
<keyword evidence="3" id="KW-1185">Reference proteome</keyword>
<gene>
    <name evidence="2" type="ORF">BJ875DRAFT_544203</name>
</gene>
<dbReference type="EMBL" id="MU251526">
    <property type="protein sequence ID" value="KAG9232875.1"/>
    <property type="molecule type" value="Genomic_DNA"/>
</dbReference>
<dbReference type="InterPro" id="IPR009057">
    <property type="entry name" value="Homeodomain-like_sf"/>
</dbReference>
<name>A0A9P8C473_9HELO</name>
<dbReference type="SUPFAM" id="SSF46689">
    <property type="entry name" value="Homeodomain-like"/>
    <property type="match status" value="1"/>
</dbReference>
<reference evidence="2" key="1">
    <citation type="journal article" date="2021" name="IMA Fungus">
        <title>Genomic characterization of three marine fungi, including Emericellopsis atlantica sp. nov. with signatures of a generalist lifestyle and marine biomass degradation.</title>
        <authorList>
            <person name="Hagestad O.C."/>
            <person name="Hou L."/>
            <person name="Andersen J.H."/>
            <person name="Hansen E.H."/>
            <person name="Altermark B."/>
            <person name="Li C."/>
            <person name="Kuhnert E."/>
            <person name="Cox R.J."/>
            <person name="Crous P.W."/>
            <person name="Spatafora J.W."/>
            <person name="Lail K."/>
            <person name="Amirebrahimi M."/>
            <person name="Lipzen A."/>
            <person name="Pangilinan J."/>
            <person name="Andreopoulos W."/>
            <person name="Hayes R.D."/>
            <person name="Ng V."/>
            <person name="Grigoriev I.V."/>
            <person name="Jackson S.A."/>
            <person name="Sutton T.D.S."/>
            <person name="Dobson A.D.W."/>
            <person name="Rama T."/>
        </authorList>
    </citation>
    <scope>NUCLEOTIDE SEQUENCE</scope>
    <source>
        <strain evidence="2">TRa018bII</strain>
    </source>
</reference>
<proteinExistence type="predicted"/>